<dbReference type="Pfam" id="PF13712">
    <property type="entry name" value="Glyco_tranf_2_5"/>
    <property type="match status" value="1"/>
</dbReference>
<evidence type="ECO:0000313" key="2">
    <source>
        <dbReference type="EMBL" id="ADC47375.1"/>
    </source>
</evidence>
<evidence type="ECO:0000313" key="3">
    <source>
        <dbReference type="Proteomes" id="UP000008680"/>
    </source>
</evidence>
<dbReference type="AlphaFoldDB" id="D3E4B4"/>
<dbReference type="PATRIC" id="fig|634498.28.peg.1527"/>
<dbReference type="CDD" id="cd00761">
    <property type="entry name" value="Glyco_tranf_GTA_type"/>
    <property type="match status" value="1"/>
</dbReference>
<protein>
    <submittedName>
        <fullName evidence="2">Glycosyl transferase GT2 family</fullName>
    </submittedName>
</protein>
<organism evidence="2 3">
    <name type="scientific">Methanobrevibacter ruminantium (strain ATCC 35063 / DSM 1093 / JCM 13430 / OCM 146 / M1)</name>
    <name type="common">Methanobacterium ruminantium</name>
    <dbReference type="NCBI Taxonomy" id="634498"/>
    <lineage>
        <taxon>Archaea</taxon>
        <taxon>Methanobacteriati</taxon>
        <taxon>Methanobacteriota</taxon>
        <taxon>Methanomada group</taxon>
        <taxon>Methanobacteria</taxon>
        <taxon>Methanobacteriales</taxon>
        <taxon>Methanobacteriaceae</taxon>
        <taxon>Methanobrevibacter</taxon>
    </lineage>
</organism>
<sequence length="258" mass="30108">MLMSIICVYNDEEVLEKYLLESLKTQNEEYELILIDNRNHEFNSAASALNYGGKKAKGEILLFVHQDVEFYENNLKDIKYYFENCQNLGIAGVQGVSEENYGRITTNIVSGIPKSTVSDYSITDITETQTLDELLLIIPKEVFGKYQFDEETCYDWHLYGADYCLNIKQKGYSVVLFPITLYHVSEGGSMSLEYFKTLKKVLNKYKYDYNRIYTNCLLSHEPNNQLKLDILYYSEILHIRNPITNFLSNFNFLKKILK</sequence>
<dbReference type="OrthoDB" id="81511at2157"/>
<dbReference type="GeneID" id="8771178"/>
<dbReference type="HOGENOM" id="CLU_091578_0_0_2"/>
<proteinExistence type="predicted"/>
<accession>D3E4B4</accession>
<reference evidence="2 3" key="1">
    <citation type="journal article" date="2010" name="PLoS ONE">
        <title>The genome sequence of the rumen methanogen Methanobrevibacter ruminantium reveals new possibilities for controlling ruminant methane emissions.</title>
        <authorList>
            <person name="Leahy S.C."/>
            <person name="Kelly W.J."/>
            <person name="Altermann E."/>
            <person name="Ronimus R.S."/>
            <person name="Yeoman C.J."/>
            <person name="Pacheco D.M."/>
            <person name="Li D."/>
            <person name="Kong Z."/>
            <person name="McTavish S."/>
            <person name="Sang C."/>
            <person name="Lambie S.C."/>
            <person name="Janssen P.H."/>
            <person name="Dey D."/>
            <person name="Attwood G.T."/>
        </authorList>
    </citation>
    <scope>NUCLEOTIDE SEQUENCE [LARGE SCALE GENOMIC DNA]</scope>
    <source>
        <strain evidence="3">ATCC 35063 / DSM 1093 / JCM 13430 / OCM 146 / M1</strain>
    </source>
</reference>
<dbReference type="InterPro" id="IPR029044">
    <property type="entry name" value="Nucleotide-diphossugar_trans"/>
</dbReference>
<evidence type="ECO:0000259" key="1">
    <source>
        <dbReference type="Pfam" id="PF13712"/>
    </source>
</evidence>
<dbReference type="SUPFAM" id="SSF53448">
    <property type="entry name" value="Nucleotide-diphospho-sugar transferases"/>
    <property type="match status" value="1"/>
</dbReference>
<gene>
    <name evidence="2" type="ordered locus">mru_1525</name>
</gene>
<dbReference type="Gene3D" id="3.90.550.10">
    <property type="entry name" value="Spore Coat Polysaccharide Biosynthesis Protein SpsA, Chain A"/>
    <property type="match status" value="1"/>
</dbReference>
<dbReference type="EMBL" id="CP001719">
    <property type="protein sequence ID" value="ADC47375.1"/>
    <property type="molecule type" value="Genomic_DNA"/>
</dbReference>
<dbReference type="eggNOG" id="arCOG06462">
    <property type="taxonomic scope" value="Archaea"/>
</dbReference>
<dbReference type="STRING" id="634498.mru_1525"/>
<dbReference type="InterPro" id="IPR059123">
    <property type="entry name" value="StrF_dom"/>
</dbReference>
<dbReference type="RefSeq" id="WP_012956324.1">
    <property type="nucleotide sequence ID" value="NC_013790.1"/>
</dbReference>
<dbReference type="GO" id="GO:0016740">
    <property type="term" value="F:transferase activity"/>
    <property type="evidence" value="ECO:0007669"/>
    <property type="project" value="UniProtKB-KW"/>
</dbReference>
<feature type="domain" description="Streptomycin biosynthesis protein StrF" evidence="1">
    <location>
        <begin position="5"/>
        <end position="176"/>
    </location>
</feature>
<keyword evidence="2" id="KW-0808">Transferase</keyword>
<dbReference type="Proteomes" id="UP000008680">
    <property type="component" value="Chromosome"/>
</dbReference>
<name>D3E4B4_METRM</name>
<keyword evidence="3" id="KW-1185">Reference proteome</keyword>
<dbReference type="KEGG" id="mru:mru_1525"/>